<protein>
    <submittedName>
        <fullName evidence="3">Putative DNA endonuclease SmrA</fullName>
        <ecNumber evidence="3">3.1.-.-</ecNumber>
    </submittedName>
</protein>
<keyword evidence="3" id="KW-0255">Endonuclease</keyword>
<gene>
    <name evidence="3" type="primary">smrA</name>
    <name evidence="3" type="ORF">ROA7450_01945</name>
</gene>
<evidence type="ECO:0000259" key="2">
    <source>
        <dbReference type="PROSITE" id="PS50828"/>
    </source>
</evidence>
<dbReference type="SUPFAM" id="SSF160443">
    <property type="entry name" value="SMR domain-like"/>
    <property type="match status" value="1"/>
</dbReference>
<sequence>MSKRRLSAEDIELWNRVKQTTERFHPERKEEPFSPEALERKPKPKTFQPQPFSMGQKPAEKPKAHDILPGIREQLAKAPLGMDAKAFGRLKRGKLKPEGKIDLHGKTLAQAHPMLTSFILRAQADGKRLVLVITGKGKDRDDGGPIPVRYGVLRHAVPQWLSTPPLNQMILQVSEAHLKHGGGGAYYVYLRRNR</sequence>
<accession>A0A1X6Z544</accession>
<dbReference type="EC" id="3.1.-.-" evidence="3"/>
<keyword evidence="3" id="KW-0378">Hydrolase</keyword>
<feature type="region of interest" description="Disordered" evidence="1">
    <location>
        <begin position="17"/>
        <end position="63"/>
    </location>
</feature>
<dbReference type="PANTHER" id="PTHR35562:SF2">
    <property type="entry name" value="DNA ENDONUCLEASE SMRA-RELATED"/>
    <property type="match status" value="1"/>
</dbReference>
<dbReference type="PROSITE" id="PS50828">
    <property type="entry name" value="SMR"/>
    <property type="match status" value="1"/>
</dbReference>
<dbReference type="Gene3D" id="3.30.1370.110">
    <property type="match status" value="1"/>
</dbReference>
<evidence type="ECO:0000313" key="4">
    <source>
        <dbReference type="Proteomes" id="UP000193061"/>
    </source>
</evidence>
<dbReference type="InterPro" id="IPR036063">
    <property type="entry name" value="Smr_dom_sf"/>
</dbReference>
<dbReference type="RefSeq" id="WP_085805471.1">
    <property type="nucleotide sequence ID" value="NZ_FWFX01000005.1"/>
</dbReference>
<dbReference type="OrthoDB" id="7165597at2"/>
<evidence type="ECO:0000313" key="3">
    <source>
        <dbReference type="EMBL" id="SLN40550.1"/>
    </source>
</evidence>
<proteinExistence type="predicted"/>
<dbReference type="Pfam" id="PF01713">
    <property type="entry name" value="Smr"/>
    <property type="match status" value="1"/>
</dbReference>
<dbReference type="Proteomes" id="UP000193061">
    <property type="component" value="Unassembled WGS sequence"/>
</dbReference>
<dbReference type="InterPro" id="IPR002625">
    <property type="entry name" value="Smr_dom"/>
</dbReference>
<feature type="compositionally biased region" description="Basic and acidic residues" evidence="1">
    <location>
        <begin position="17"/>
        <end position="41"/>
    </location>
</feature>
<dbReference type="GO" id="GO:0004519">
    <property type="term" value="F:endonuclease activity"/>
    <property type="evidence" value="ECO:0007669"/>
    <property type="project" value="UniProtKB-KW"/>
</dbReference>
<keyword evidence="4" id="KW-1185">Reference proteome</keyword>
<evidence type="ECO:0000256" key="1">
    <source>
        <dbReference type="SAM" id="MobiDB-lite"/>
    </source>
</evidence>
<name>A0A1X6Z544_9RHOB</name>
<dbReference type="EMBL" id="FWFX01000005">
    <property type="protein sequence ID" value="SLN40550.1"/>
    <property type="molecule type" value="Genomic_DNA"/>
</dbReference>
<organism evidence="3 4">
    <name type="scientific">Roseovarius albus</name>
    <dbReference type="NCBI Taxonomy" id="1247867"/>
    <lineage>
        <taxon>Bacteria</taxon>
        <taxon>Pseudomonadati</taxon>
        <taxon>Pseudomonadota</taxon>
        <taxon>Alphaproteobacteria</taxon>
        <taxon>Rhodobacterales</taxon>
        <taxon>Roseobacteraceae</taxon>
        <taxon>Roseovarius</taxon>
    </lineage>
</organism>
<dbReference type="SMART" id="SM00463">
    <property type="entry name" value="SMR"/>
    <property type="match status" value="1"/>
</dbReference>
<dbReference type="PANTHER" id="PTHR35562">
    <property type="entry name" value="DNA ENDONUCLEASE SMRA-RELATED"/>
    <property type="match status" value="1"/>
</dbReference>
<dbReference type="AlphaFoldDB" id="A0A1X6Z544"/>
<dbReference type="GO" id="GO:0016787">
    <property type="term" value="F:hydrolase activity"/>
    <property type="evidence" value="ECO:0007669"/>
    <property type="project" value="UniProtKB-KW"/>
</dbReference>
<feature type="domain" description="Smr" evidence="2">
    <location>
        <begin position="101"/>
        <end position="191"/>
    </location>
</feature>
<reference evidence="3 4" key="1">
    <citation type="submission" date="2017-03" db="EMBL/GenBank/DDBJ databases">
        <authorList>
            <person name="Afonso C.L."/>
            <person name="Miller P.J."/>
            <person name="Scott M.A."/>
            <person name="Spackman E."/>
            <person name="Goraichik I."/>
            <person name="Dimitrov K.M."/>
            <person name="Suarez D.L."/>
            <person name="Swayne D.E."/>
        </authorList>
    </citation>
    <scope>NUCLEOTIDE SEQUENCE [LARGE SCALE GENOMIC DNA]</scope>
    <source>
        <strain evidence="3 4">CECT 7450</strain>
    </source>
</reference>
<keyword evidence="3" id="KW-0540">Nuclease</keyword>